<evidence type="ECO:0000313" key="1">
    <source>
        <dbReference type="EMBL" id="SAL07705.1"/>
    </source>
</evidence>
<evidence type="ECO:0000313" key="2">
    <source>
        <dbReference type="Proteomes" id="UP000071859"/>
    </source>
</evidence>
<gene>
    <name evidence="1" type="ORF">AWB78_08695</name>
</gene>
<dbReference type="Proteomes" id="UP000071859">
    <property type="component" value="Unassembled WGS sequence"/>
</dbReference>
<organism evidence="1 2">
    <name type="scientific">Caballeronia calidae</name>
    <dbReference type="NCBI Taxonomy" id="1777139"/>
    <lineage>
        <taxon>Bacteria</taxon>
        <taxon>Pseudomonadati</taxon>
        <taxon>Pseudomonadota</taxon>
        <taxon>Betaproteobacteria</taxon>
        <taxon>Burkholderiales</taxon>
        <taxon>Burkholderiaceae</taxon>
        <taxon>Caballeronia</taxon>
    </lineage>
</organism>
<sequence>MIEIRMAGPNRSQKWESICPGIPALPSEFVPGLLRLIVAPSGLTRRVHNAKARTWPLLMPPLASPTTVAPLSIKRTL</sequence>
<accession>A0A158ELG2</accession>
<keyword evidence="2" id="KW-1185">Reference proteome</keyword>
<reference evidence="1" key="1">
    <citation type="submission" date="2016-01" db="EMBL/GenBank/DDBJ databases">
        <authorList>
            <person name="Peeters C."/>
        </authorList>
    </citation>
    <scope>NUCLEOTIDE SEQUENCE</scope>
    <source>
        <strain evidence="1">LMG 29321</strain>
    </source>
</reference>
<dbReference type="EMBL" id="FCOX02000297">
    <property type="protein sequence ID" value="SAL07705.1"/>
    <property type="molecule type" value="Genomic_DNA"/>
</dbReference>
<dbReference type="AlphaFoldDB" id="A0A158ELG2"/>
<comment type="caution">
    <text evidence="1">The sequence shown here is derived from an EMBL/GenBank/DDBJ whole genome shotgun (WGS) entry which is preliminary data.</text>
</comment>
<proteinExistence type="predicted"/>
<protein>
    <submittedName>
        <fullName evidence="1">Uncharacterized protein</fullName>
    </submittedName>
</protein>
<name>A0A158ELG2_9BURK</name>